<feature type="region of interest" description="Disordered" evidence="1">
    <location>
        <begin position="349"/>
        <end position="370"/>
    </location>
</feature>
<name>D2UYF6_NAEGR</name>
<evidence type="ECO:0000313" key="3">
    <source>
        <dbReference type="Proteomes" id="UP000006671"/>
    </source>
</evidence>
<dbReference type="RefSeq" id="XP_002683210.1">
    <property type="nucleotide sequence ID" value="XM_002683164.1"/>
</dbReference>
<dbReference type="KEGG" id="ngr:NAEGRDRAFT_61454"/>
<sequence length="370" mass="43144">MFVKAQHNKQNVSLIAGGHYFGGEENSIEKTTRLVKDLSKIEKVIALNEQVPIVCQFSIFSEGEGFEELFKSVREQISQFYSALDDENSYYGTNTLHDAFTTFKSSYSFYEYEGEIIDLLKKRFGISYRNENHTQKLIKLNKFIKKNMGRLSGKELRILIAKLDHEMNIEKDKKRFEITFNSINTIMDTVDECLFTILQMSQTLKYIQNVLLEIAQEIYQKLNIAFRSFVMPWMIFLSITARLYSITLENMKVVELIYNKFKKWCNCLPTREQVASYLMKEVSIIFLTKTNRMDFPSPFPESLIEFTKNNESSDLSQFLLNESIKKENQELVFSLVEQVKIQKKLSLENASNMSSAPSSTSKKNKQKKKK</sequence>
<dbReference type="AlphaFoldDB" id="D2UYF6"/>
<reference evidence="2 3" key="1">
    <citation type="journal article" date="2010" name="Cell">
        <title>The genome of Naegleria gruberi illuminates early eukaryotic versatility.</title>
        <authorList>
            <person name="Fritz-Laylin L.K."/>
            <person name="Prochnik S.E."/>
            <person name="Ginger M.L."/>
            <person name="Dacks J.B."/>
            <person name="Carpenter M.L."/>
            <person name="Field M.C."/>
            <person name="Kuo A."/>
            <person name="Paredez A."/>
            <person name="Chapman J."/>
            <person name="Pham J."/>
            <person name="Shu S."/>
            <person name="Neupane R."/>
            <person name="Cipriano M."/>
            <person name="Mancuso J."/>
            <person name="Tu H."/>
            <person name="Salamov A."/>
            <person name="Lindquist E."/>
            <person name="Shapiro H."/>
            <person name="Lucas S."/>
            <person name="Grigoriev I.V."/>
            <person name="Cande W.Z."/>
            <person name="Fulton C."/>
            <person name="Rokhsar D.S."/>
            <person name="Dawson S.C."/>
        </authorList>
    </citation>
    <scope>NUCLEOTIDE SEQUENCE [LARGE SCALE GENOMIC DNA]</scope>
    <source>
        <strain evidence="2 3">NEG-M</strain>
    </source>
</reference>
<proteinExistence type="predicted"/>
<evidence type="ECO:0000313" key="2">
    <source>
        <dbReference type="EMBL" id="EFC50466.1"/>
    </source>
</evidence>
<dbReference type="Proteomes" id="UP000006671">
    <property type="component" value="Unassembled WGS sequence"/>
</dbReference>
<dbReference type="VEuPathDB" id="AmoebaDB:NAEGRDRAFT_61454"/>
<dbReference type="InParanoid" id="D2UYF6"/>
<dbReference type="OrthoDB" id="10257626at2759"/>
<accession>D2UYF6</accession>
<dbReference type="GeneID" id="8863825"/>
<gene>
    <name evidence="2" type="ORF">NAEGRDRAFT_61454</name>
</gene>
<organism evidence="3">
    <name type="scientific">Naegleria gruberi</name>
    <name type="common">Amoeba</name>
    <dbReference type="NCBI Taxonomy" id="5762"/>
    <lineage>
        <taxon>Eukaryota</taxon>
        <taxon>Discoba</taxon>
        <taxon>Heterolobosea</taxon>
        <taxon>Tetramitia</taxon>
        <taxon>Eutetramitia</taxon>
        <taxon>Vahlkampfiidae</taxon>
        <taxon>Naegleria</taxon>
    </lineage>
</organism>
<dbReference type="OMA" id="RNENHTQ"/>
<dbReference type="EMBL" id="GG738845">
    <property type="protein sequence ID" value="EFC50466.1"/>
    <property type="molecule type" value="Genomic_DNA"/>
</dbReference>
<evidence type="ECO:0000256" key="1">
    <source>
        <dbReference type="SAM" id="MobiDB-lite"/>
    </source>
</evidence>
<keyword evidence="3" id="KW-1185">Reference proteome</keyword>
<feature type="compositionally biased region" description="Low complexity" evidence="1">
    <location>
        <begin position="349"/>
        <end position="361"/>
    </location>
</feature>
<protein>
    <submittedName>
        <fullName evidence="2">Predicted protein</fullName>
    </submittedName>
</protein>